<protein>
    <submittedName>
        <fullName evidence="1">Uncharacterized protein</fullName>
    </submittedName>
</protein>
<sequence length="31" mass="3566">MFLLLFLERKIKVLFQCPPEPEGSFISVKVG</sequence>
<reference evidence="1" key="1">
    <citation type="submission" date="2019-03" db="EMBL/GenBank/DDBJ databases">
        <title>Single cell metagenomics reveals metabolic interactions within the superorganism composed of flagellate Streblomastix strix and complex community of Bacteroidetes bacteria on its surface.</title>
        <authorList>
            <person name="Treitli S.C."/>
            <person name="Kolisko M."/>
            <person name="Husnik F."/>
            <person name="Keeling P."/>
            <person name="Hampl V."/>
        </authorList>
    </citation>
    <scope>NUCLEOTIDE SEQUENCE</scope>
    <source>
        <strain evidence="1">STM</strain>
    </source>
</reference>
<comment type="caution">
    <text evidence="1">The sequence shown here is derived from an EMBL/GenBank/DDBJ whole genome shotgun (WGS) entry which is preliminary data.</text>
</comment>
<name>A0A5J4R069_9ZZZZ</name>
<proteinExistence type="predicted"/>
<dbReference type="EMBL" id="SNRY01002048">
    <property type="protein sequence ID" value="KAA6327102.1"/>
    <property type="molecule type" value="Genomic_DNA"/>
</dbReference>
<accession>A0A5J4R069</accession>
<dbReference type="AlphaFoldDB" id="A0A5J4R069"/>
<gene>
    <name evidence="1" type="ORF">EZS27_023880</name>
</gene>
<evidence type="ECO:0000313" key="1">
    <source>
        <dbReference type="EMBL" id="KAA6327102.1"/>
    </source>
</evidence>
<organism evidence="1">
    <name type="scientific">termite gut metagenome</name>
    <dbReference type="NCBI Taxonomy" id="433724"/>
    <lineage>
        <taxon>unclassified sequences</taxon>
        <taxon>metagenomes</taxon>
        <taxon>organismal metagenomes</taxon>
    </lineage>
</organism>